<dbReference type="Pfam" id="PF12906">
    <property type="entry name" value="RINGv"/>
    <property type="match status" value="1"/>
</dbReference>
<dbReference type="EMBL" id="OU015567">
    <property type="protein sequence ID" value="CAG5112157.1"/>
    <property type="molecule type" value="Genomic_DNA"/>
</dbReference>
<name>A0ABN7T9W5_OIKDI</name>
<keyword evidence="8" id="KW-0862">Zinc</keyword>
<organism evidence="12 13">
    <name type="scientific">Oikopleura dioica</name>
    <name type="common">Tunicate</name>
    <dbReference type="NCBI Taxonomy" id="34765"/>
    <lineage>
        <taxon>Eukaryota</taxon>
        <taxon>Metazoa</taxon>
        <taxon>Chordata</taxon>
        <taxon>Tunicata</taxon>
        <taxon>Appendicularia</taxon>
        <taxon>Copelata</taxon>
        <taxon>Oikopleuridae</taxon>
        <taxon>Oikopleura</taxon>
    </lineage>
</organism>
<keyword evidence="10" id="KW-0472">Membrane</keyword>
<gene>
    <name evidence="12" type="ORF">OKIOD_LOCUS15165</name>
</gene>
<feature type="domain" description="RING-CH-type" evidence="11">
    <location>
        <begin position="24"/>
        <end position="90"/>
    </location>
</feature>
<evidence type="ECO:0000313" key="13">
    <source>
        <dbReference type="Proteomes" id="UP001158576"/>
    </source>
</evidence>
<keyword evidence="7" id="KW-0833">Ubl conjugation pathway</keyword>
<dbReference type="SUPFAM" id="SSF57850">
    <property type="entry name" value="RING/U-box"/>
    <property type="match status" value="1"/>
</dbReference>
<evidence type="ECO:0000256" key="4">
    <source>
        <dbReference type="ARBA" id="ARBA00022692"/>
    </source>
</evidence>
<accession>A0ABN7T9W5</accession>
<evidence type="ECO:0000256" key="3">
    <source>
        <dbReference type="ARBA" id="ARBA00022679"/>
    </source>
</evidence>
<evidence type="ECO:0000259" key="11">
    <source>
        <dbReference type="PROSITE" id="PS51292"/>
    </source>
</evidence>
<protein>
    <submittedName>
        <fullName evidence="12">Oidioi.mRNA.OKI2018_I69.chr2.g6400.t1.cds</fullName>
    </submittedName>
</protein>
<keyword evidence="9" id="KW-1133">Transmembrane helix</keyword>
<dbReference type="Proteomes" id="UP001158576">
    <property type="component" value="Chromosome 2"/>
</dbReference>
<sequence>MSSRLSKNKNGKQKKAKKAKEAVVLPVDQCVCRICMSDLDGLKNPLLAPCFCKGSLKFIHLVCLVEWLKSRPHSIPTFFCDLCQKQFNPSSISLVESYSSEQQKKKIENNPQEMRKAFNETISNIDSIQRRLNKLL</sequence>
<dbReference type="PANTHER" id="PTHR46065:SF3">
    <property type="entry name" value="FI20425P1"/>
    <property type="match status" value="1"/>
</dbReference>
<dbReference type="InterPro" id="IPR013083">
    <property type="entry name" value="Znf_RING/FYVE/PHD"/>
</dbReference>
<comment type="subcellular location">
    <subcellularLocation>
        <location evidence="1">Membrane</location>
        <topology evidence="1">Multi-pass membrane protein</topology>
    </subcellularLocation>
</comment>
<proteinExistence type="predicted"/>
<dbReference type="PROSITE" id="PS51292">
    <property type="entry name" value="ZF_RING_CH"/>
    <property type="match status" value="1"/>
</dbReference>
<evidence type="ECO:0000313" key="12">
    <source>
        <dbReference type="EMBL" id="CAG5112157.1"/>
    </source>
</evidence>
<keyword evidence="3" id="KW-0808">Transferase</keyword>
<evidence type="ECO:0000256" key="1">
    <source>
        <dbReference type="ARBA" id="ARBA00004141"/>
    </source>
</evidence>
<keyword evidence="13" id="KW-1185">Reference proteome</keyword>
<evidence type="ECO:0000256" key="5">
    <source>
        <dbReference type="ARBA" id="ARBA00022723"/>
    </source>
</evidence>
<dbReference type="PANTHER" id="PTHR46065">
    <property type="entry name" value="E3 UBIQUITIN-PROTEIN LIGASE MARCH 2/3 FAMILY MEMBER"/>
    <property type="match status" value="1"/>
</dbReference>
<evidence type="ECO:0000256" key="9">
    <source>
        <dbReference type="ARBA" id="ARBA00022989"/>
    </source>
</evidence>
<keyword evidence="4" id="KW-0812">Transmembrane</keyword>
<dbReference type="SMART" id="SM00744">
    <property type="entry name" value="RINGv"/>
    <property type="match status" value="1"/>
</dbReference>
<evidence type="ECO:0000256" key="2">
    <source>
        <dbReference type="ARBA" id="ARBA00022583"/>
    </source>
</evidence>
<dbReference type="InterPro" id="IPR011016">
    <property type="entry name" value="Znf_RING-CH"/>
</dbReference>
<evidence type="ECO:0000256" key="6">
    <source>
        <dbReference type="ARBA" id="ARBA00022771"/>
    </source>
</evidence>
<keyword evidence="6" id="KW-0863">Zinc-finger</keyword>
<keyword evidence="2" id="KW-0254">Endocytosis</keyword>
<evidence type="ECO:0000256" key="7">
    <source>
        <dbReference type="ARBA" id="ARBA00022786"/>
    </source>
</evidence>
<dbReference type="Gene3D" id="3.30.40.10">
    <property type="entry name" value="Zinc/RING finger domain, C3HC4 (zinc finger)"/>
    <property type="match status" value="1"/>
</dbReference>
<evidence type="ECO:0000256" key="10">
    <source>
        <dbReference type="ARBA" id="ARBA00023136"/>
    </source>
</evidence>
<keyword evidence="5" id="KW-0479">Metal-binding</keyword>
<reference evidence="12 13" key="1">
    <citation type="submission" date="2021-04" db="EMBL/GenBank/DDBJ databases">
        <authorList>
            <person name="Bliznina A."/>
        </authorList>
    </citation>
    <scope>NUCLEOTIDE SEQUENCE [LARGE SCALE GENOMIC DNA]</scope>
</reference>
<evidence type="ECO:0000256" key="8">
    <source>
        <dbReference type="ARBA" id="ARBA00022833"/>
    </source>
</evidence>